<dbReference type="EMBL" id="ML993630">
    <property type="protein sequence ID" value="KAF2160030.1"/>
    <property type="molecule type" value="Genomic_DNA"/>
</dbReference>
<gene>
    <name evidence="1" type="ORF">M409DRAFT_29482</name>
</gene>
<evidence type="ECO:0000313" key="2">
    <source>
        <dbReference type="Proteomes" id="UP000799537"/>
    </source>
</evidence>
<evidence type="ECO:0000313" key="1">
    <source>
        <dbReference type="EMBL" id="KAF2160030.1"/>
    </source>
</evidence>
<sequence length="102" mass="11583">MNATTTGNVNPHSGSKLDRVKDIANEYMGRDLDALQSYWRGKALAFVRAGAERNPQIKDFLRELVEVQRDDVHDELLGRKCGFAPYHDKKLPAEVERILTQS</sequence>
<dbReference type="GeneID" id="54562756"/>
<reference evidence="1" key="1">
    <citation type="journal article" date="2020" name="Stud. Mycol.">
        <title>101 Dothideomycetes genomes: a test case for predicting lifestyles and emergence of pathogens.</title>
        <authorList>
            <person name="Haridas S."/>
            <person name="Albert R."/>
            <person name="Binder M."/>
            <person name="Bloem J."/>
            <person name="Labutti K."/>
            <person name="Salamov A."/>
            <person name="Andreopoulos B."/>
            <person name="Baker S."/>
            <person name="Barry K."/>
            <person name="Bills G."/>
            <person name="Bluhm B."/>
            <person name="Cannon C."/>
            <person name="Castanera R."/>
            <person name="Culley D."/>
            <person name="Daum C."/>
            <person name="Ezra D."/>
            <person name="Gonzalez J."/>
            <person name="Henrissat B."/>
            <person name="Kuo A."/>
            <person name="Liang C."/>
            <person name="Lipzen A."/>
            <person name="Lutzoni F."/>
            <person name="Magnuson J."/>
            <person name="Mondo S."/>
            <person name="Nolan M."/>
            <person name="Ohm R."/>
            <person name="Pangilinan J."/>
            <person name="Park H.-J."/>
            <person name="Ramirez L."/>
            <person name="Alfaro M."/>
            <person name="Sun H."/>
            <person name="Tritt A."/>
            <person name="Yoshinaga Y."/>
            <person name="Zwiers L.-H."/>
            <person name="Turgeon B."/>
            <person name="Goodwin S."/>
            <person name="Spatafora J."/>
            <person name="Crous P."/>
            <person name="Grigoriev I."/>
        </authorList>
    </citation>
    <scope>NUCLEOTIDE SEQUENCE</scope>
    <source>
        <strain evidence="1">ATCC 36951</strain>
    </source>
</reference>
<accession>A0A6A6C1J7</accession>
<protein>
    <submittedName>
        <fullName evidence="1">Uncharacterized protein</fullName>
    </submittedName>
</protein>
<proteinExistence type="predicted"/>
<dbReference type="RefSeq" id="XP_033660919.1">
    <property type="nucleotide sequence ID" value="XM_033809484.1"/>
</dbReference>
<dbReference type="Proteomes" id="UP000799537">
    <property type="component" value="Unassembled WGS sequence"/>
</dbReference>
<dbReference type="AlphaFoldDB" id="A0A6A6C1J7"/>
<name>A0A6A6C1J7_ZASCE</name>
<organism evidence="1 2">
    <name type="scientific">Zasmidium cellare ATCC 36951</name>
    <dbReference type="NCBI Taxonomy" id="1080233"/>
    <lineage>
        <taxon>Eukaryota</taxon>
        <taxon>Fungi</taxon>
        <taxon>Dikarya</taxon>
        <taxon>Ascomycota</taxon>
        <taxon>Pezizomycotina</taxon>
        <taxon>Dothideomycetes</taxon>
        <taxon>Dothideomycetidae</taxon>
        <taxon>Mycosphaerellales</taxon>
        <taxon>Mycosphaerellaceae</taxon>
        <taxon>Zasmidium</taxon>
    </lineage>
</organism>
<keyword evidence="2" id="KW-1185">Reference proteome</keyword>